<evidence type="ECO:0000313" key="3">
    <source>
        <dbReference type="Proteomes" id="UP000603352"/>
    </source>
</evidence>
<evidence type="ECO:0008006" key="4">
    <source>
        <dbReference type="Google" id="ProtNLM"/>
    </source>
</evidence>
<keyword evidence="1" id="KW-1133">Transmembrane helix</keyword>
<feature type="transmembrane region" description="Helical" evidence="1">
    <location>
        <begin position="273"/>
        <end position="294"/>
    </location>
</feature>
<feature type="transmembrane region" description="Helical" evidence="1">
    <location>
        <begin position="170"/>
        <end position="187"/>
    </location>
</feature>
<comment type="caution">
    <text evidence="2">The sequence shown here is derived from an EMBL/GenBank/DDBJ whole genome shotgun (WGS) entry which is preliminary data.</text>
</comment>
<feature type="transmembrane region" description="Helical" evidence="1">
    <location>
        <begin position="21"/>
        <end position="41"/>
    </location>
</feature>
<reference evidence="3" key="1">
    <citation type="journal article" date="2019" name="Int. J. Syst. Evol. Microbiol.">
        <title>The Global Catalogue of Microorganisms (GCM) 10K type strain sequencing project: providing services to taxonomists for standard genome sequencing and annotation.</title>
        <authorList>
            <consortium name="The Broad Institute Genomics Platform"/>
            <consortium name="The Broad Institute Genome Sequencing Center for Infectious Disease"/>
            <person name="Wu L."/>
            <person name="Ma J."/>
        </authorList>
    </citation>
    <scope>NUCLEOTIDE SEQUENCE [LARGE SCALE GENOMIC DNA]</scope>
    <source>
        <strain evidence="3">CGMCC 1.10188</strain>
    </source>
</reference>
<keyword evidence="3" id="KW-1185">Reference proteome</keyword>
<evidence type="ECO:0000313" key="2">
    <source>
        <dbReference type="EMBL" id="GGB51436.1"/>
    </source>
</evidence>
<protein>
    <recommendedName>
        <fullName evidence="4">DUF1275 domain-containing protein</fullName>
    </recommendedName>
</protein>
<organism evidence="2 3">
    <name type="scientific">Tistrella bauzanensis</name>
    <dbReference type="NCBI Taxonomy" id="657419"/>
    <lineage>
        <taxon>Bacteria</taxon>
        <taxon>Pseudomonadati</taxon>
        <taxon>Pseudomonadota</taxon>
        <taxon>Alphaproteobacteria</taxon>
        <taxon>Geminicoccales</taxon>
        <taxon>Geminicoccaceae</taxon>
        <taxon>Tistrella</taxon>
    </lineage>
</organism>
<name>A0ABQ1ISG4_9PROT</name>
<evidence type="ECO:0000256" key="1">
    <source>
        <dbReference type="SAM" id="Phobius"/>
    </source>
</evidence>
<feature type="transmembrane region" description="Helical" evidence="1">
    <location>
        <begin position="130"/>
        <end position="150"/>
    </location>
</feature>
<feature type="transmembrane region" description="Helical" evidence="1">
    <location>
        <begin position="193"/>
        <end position="210"/>
    </location>
</feature>
<feature type="transmembrane region" description="Helical" evidence="1">
    <location>
        <begin position="53"/>
        <end position="69"/>
    </location>
</feature>
<dbReference type="Proteomes" id="UP000603352">
    <property type="component" value="Unassembled WGS sequence"/>
</dbReference>
<accession>A0ABQ1ISG4</accession>
<keyword evidence="1" id="KW-0812">Transmembrane</keyword>
<proteinExistence type="predicted"/>
<gene>
    <name evidence="2" type="ORF">GCM10011505_35630</name>
</gene>
<keyword evidence="1" id="KW-0472">Membrane</keyword>
<dbReference type="EMBL" id="BMDZ01000047">
    <property type="protein sequence ID" value="GGB51436.1"/>
    <property type="molecule type" value="Genomic_DNA"/>
</dbReference>
<sequence length="307" mass="31541">MISIDRLCLAPSIRTGAERNWLLAGLLAGTILIISIGEALGAVFPDTLPVNETRALTMMAVLGFAAMIGRRPAMRPLRAGSAGSRVSGRIILVLNASLLVLVAVLVMATLNDRQPAAWFLIDRYTLPTILSLHAANCLSLFLTHATAGRLPQTAIATISGGPTAVFARRLLPFVLITATTGLIAAPAHAAMPIQIVLVLVAMSHVTVDMARLARGRTASGVLAEIAPDTEAGFTAIARAARVIGGGACRAGIVLGAALIMAAAWPLLTGTGVARLAGCIAVSLALVPFAAACLLNELARMPAKLSAA</sequence>
<feature type="transmembrane region" description="Helical" evidence="1">
    <location>
        <begin position="90"/>
        <end position="110"/>
    </location>
</feature>
<dbReference type="RefSeq" id="WP_188580317.1">
    <property type="nucleotide sequence ID" value="NZ_BMDZ01000047.1"/>
</dbReference>
<feature type="transmembrane region" description="Helical" evidence="1">
    <location>
        <begin position="247"/>
        <end position="267"/>
    </location>
</feature>